<organism evidence="1 2">
    <name type="scientific">Trichinella zimbabwensis</name>
    <dbReference type="NCBI Taxonomy" id="268475"/>
    <lineage>
        <taxon>Eukaryota</taxon>
        <taxon>Metazoa</taxon>
        <taxon>Ecdysozoa</taxon>
        <taxon>Nematoda</taxon>
        <taxon>Enoplea</taxon>
        <taxon>Dorylaimia</taxon>
        <taxon>Trichinellida</taxon>
        <taxon>Trichinellidae</taxon>
        <taxon>Trichinella</taxon>
    </lineage>
</organism>
<evidence type="ECO:0000313" key="1">
    <source>
        <dbReference type="EMBL" id="KRY86256.1"/>
    </source>
</evidence>
<name>A0A0V1FJK6_9BILA</name>
<evidence type="ECO:0000313" key="2">
    <source>
        <dbReference type="Proteomes" id="UP000055024"/>
    </source>
</evidence>
<gene>
    <name evidence="1" type="ORF">T11_8264</name>
</gene>
<dbReference type="EMBL" id="JYDP01006207">
    <property type="protein sequence ID" value="KRY86256.1"/>
    <property type="molecule type" value="Genomic_DNA"/>
</dbReference>
<protein>
    <submittedName>
        <fullName evidence="1">Uncharacterized protein</fullName>
    </submittedName>
</protein>
<sequence length="41" mass="4436">MWPSLWCEFQAPVSKHFLASTIVSGFGDCILDEFPGGAFSG</sequence>
<keyword evidence="2" id="KW-1185">Reference proteome</keyword>
<dbReference type="OrthoDB" id="10449052at2759"/>
<comment type="caution">
    <text evidence="1">The sequence shown here is derived from an EMBL/GenBank/DDBJ whole genome shotgun (WGS) entry which is preliminary data.</text>
</comment>
<proteinExistence type="predicted"/>
<accession>A0A0V1FJK6</accession>
<dbReference type="AlphaFoldDB" id="A0A0V1FJK6"/>
<reference evidence="1 2" key="1">
    <citation type="submission" date="2015-01" db="EMBL/GenBank/DDBJ databases">
        <title>Evolution of Trichinella species and genotypes.</title>
        <authorList>
            <person name="Korhonen P.K."/>
            <person name="Edoardo P."/>
            <person name="Giuseppe L.R."/>
            <person name="Gasser R.B."/>
        </authorList>
    </citation>
    <scope>NUCLEOTIDE SEQUENCE [LARGE SCALE GENOMIC DNA]</scope>
    <source>
        <strain evidence="1">ISS1029</strain>
    </source>
</reference>
<dbReference type="Proteomes" id="UP000055024">
    <property type="component" value="Unassembled WGS sequence"/>
</dbReference>